<comment type="caution">
    <text evidence="1">The sequence shown here is derived from an EMBL/GenBank/DDBJ whole genome shotgun (WGS) entry which is preliminary data.</text>
</comment>
<accession>A0A9P5YRQ1</accession>
<evidence type="ECO:0000313" key="1">
    <source>
        <dbReference type="EMBL" id="KAF9474617.1"/>
    </source>
</evidence>
<protein>
    <submittedName>
        <fullName evidence="1">Uncharacterized protein</fullName>
    </submittedName>
</protein>
<reference evidence="1" key="1">
    <citation type="submission" date="2020-11" db="EMBL/GenBank/DDBJ databases">
        <authorList>
            <consortium name="DOE Joint Genome Institute"/>
            <person name="Ahrendt S."/>
            <person name="Riley R."/>
            <person name="Andreopoulos W."/>
            <person name="Labutti K."/>
            <person name="Pangilinan J."/>
            <person name="Ruiz-Duenas F.J."/>
            <person name="Barrasa J.M."/>
            <person name="Sanchez-Garcia M."/>
            <person name="Camarero S."/>
            <person name="Miyauchi S."/>
            <person name="Serrano A."/>
            <person name="Linde D."/>
            <person name="Babiker R."/>
            <person name="Drula E."/>
            <person name="Ayuso-Fernandez I."/>
            <person name="Pacheco R."/>
            <person name="Padilla G."/>
            <person name="Ferreira P."/>
            <person name="Barriuso J."/>
            <person name="Kellner H."/>
            <person name="Castanera R."/>
            <person name="Alfaro M."/>
            <person name="Ramirez L."/>
            <person name="Pisabarro A.G."/>
            <person name="Kuo A."/>
            <person name="Tritt A."/>
            <person name="Lipzen A."/>
            <person name="He G."/>
            <person name="Yan M."/>
            <person name="Ng V."/>
            <person name="Cullen D."/>
            <person name="Martin F."/>
            <person name="Rosso M.-N."/>
            <person name="Henrissat B."/>
            <person name="Hibbett D."/>
            <person name="Martinez A.T."/>
            <person name="Grigoriev I.V."/>
        </authorList>
    </citation>
    <scope>NUCLEOTIDE SEQUENCE</scope>
    <source>
        <strain evidence="1">CIRM-BRFM 674</strain>
    </source>
</reference>
<sequence length="272" mass="30502">MSTSIQGMLTGDSSPRLPHCMISSEKKLTISNGKFMQVLGDVHLYATSPVEASDWTSATQTTREDVSYLNMLLSSEGIQLSGNSYDCLPNVRRSLMDYDWTFYNLISALESVHCWYCFTVPHIYHWREVLTASFRRCKSYASSWPNSEYSVGMGISTCSPGLQHNMISSTKELTINDGNFMQVLGDVHLYANSLDANGSLSSTLTPIHDRSFYGEAYLGTPTGGAGIQTSGNYVVHGDLHQHVHYHYTFSLTRATAKFCAWMHNVKRRMRTM</sequence>
<keyword evidence="2" id="KW-1185">Reference proteome</keyword>
<organism evidence="1 2">
    <name type="scientific">Pholiota conissans</name>
    <dbReference type="NCBI Taxonomy" id="109636"/>
    <lineage>
        <taxon>Eukaryota</taxon>
        <taxon>Fungi</taxon>
        <taxon>Dikarya</taxon>
        <taxon>Basidiomycota</taxon>
        <taxon>Agaricomycotina</taxon>
        <taxon>Agaricomycetes</taxon>
        <taxon>Agaricomycetidae</taxon>
        <taxon>Agaricales</taxon>
        <taxon>Agaricineae</taxon>
        <taxon>Strophariaceae</taxon>
        <taxon>Pholiota</taxon>
    </lineage>
</organism>
<proteinExistence type="predicted"/>
<dbReference type="EMBL" id="MU155370">
    <property type="protein sequence ID" value="KAF9474617.1"/>
    <property type="molecule type" value="Genomic_DNA"/>
</dbReference>
<name>A0A9P5YRQ1_9AGAR</name>
<gene>
    <name evidence="1" type="ORF">BDN70DRAFT_959930</name>
</gene>
<dbReference type="Proteomes" id="UP000807469">
    <property type="component" value="Unassembled WGS sequence"/>
</dbReference>
<evidence type="ECO:0000313" key="2">
    <source>
        <dbReference type="Proteomes" id="UP000807469"/>
    </source>
</evidence>
<dbReference type="AlphaFoldDB" id="A0A9P5YRQ1"/>